<dbReference type="Proteomes" id="UP000000876">
    <property type="component" value="Segment"/>
</dbReference>
<dbReference type="RefSeq" id="NP_861736.1">
    <property type="nucleotide sequence ID" value="NC_004928.1"/>
</dbReference>
<accession>Q7Y592</accession>
<protein>
    <submittedName>
        <fullName evidence="1">Uncharacterized protein RB69ORF046c</fullName>
    </submittedName>
</protein>
<dbReference type="EMBL" id="AY303349">
    <property type="protein sequence ID" value="AAP75948.1"/>
    <property type="molecule type" value="Genomic_DNA"/>
</dbReference>
<proteinExistence type="predicted"/>
<dbReference type="KEGG" id="vg:1494162"/>
<organism evidence="1 2">
    <name type="scientific">Escherichia phage RB69</name>
    <name type="common">Bacteriophage RB69</name>
    <dbReference type="NCBI Taxonomy" id="12353"/>
    <lineage>
        <taxon>Viruses</taxon>
        <taxon>Duplodnaviria</taxon>
        <taxon>Heunggongvirae</taxon>
        <taxon>Uroviricota</taxon>
        <taxon>Caudoviricetes</taxon>
        <taxon>Pantevenvirales</taxon>
        <taxon>Straboviridae</taxon>
        <taxon>Tevenvirinae</taxon>
        <taxon>Mosigvirus</taxon>
        <taxon>Mosigvirus RB69</taxon>
    </lineage>
</organism>
<reference evidence="1 2" key="2">
    <citation type="submission" date="2003-05" db="EMBL/GenBank/DDBJ databases">
        <title>Enterobacteria phage RB69 complete genome.</title>
        <authorList>
            <person name="Petrov V."/>
            <person name="Nolan J."/>
            <person name="Chin D."/>
            <person name="Letarov A."/>
            <person name="Krisch H.M."/>
            <person name="Karam J.D."/>
        </authorList>
    </citation>
    <scope>NUCLEOTIDE SEQUENCE [LARGE SCALE GENOMIC DNA]</scope>
</reference>
<reference evidence="1 2" key="1">
    <citation type="journal article" date="2001" name="J. Bacteriol.">
        <title>Phylogeny of the major head and tail genes of the wide-ranging T4-type bacteriophages.</title>
        <authorList>
            <person name="Tetart F."/>
            <person name="Desplats C."/>
            <person name="Kutateladze M."/>
            <person name="Monod C."/>
            <person name="Ackermann H.W."/>
            <person name="Krisch H.M."/>
        </authorList>
    </citation>
    <scope>NUCLEOTIDE SEQUENCE [LARGE SCALE GENOMIC DNA]</scope>
</reference>
<sequence length="116" mass="13706">MAPIHLDGIFHPFRISDPCYRFEQVVECAIQLGQPLYITDPNNSFDRNKYPEEALIRIFKPTKTEYYQILKGRPKIQYFENPEEVFHPGLGEFIYFNALISSPYNIPKYEDVVIEE</sequence>
<gene>
    <name evidence="1" type="primary">RB69ORF046c</name>
</gene>
<evidence type="ECO:0000313" key="1">
    <source>
        <dbReference type="EMBL" id="AAP75948.1"/>
    </source>
</evidence>
<organismHost>
    <name type="scientific">Escherichia coli</name>
    <dbReference type="NCBI Taxonomy" id="562"/>
</organismHost>
<evidence type="ECO:0000313" key="2">
    <source>
        <dbReference type="Proteomes" id="UP000000876"/>
    </source>
</evidence>
<name>Q7Y592_BPR69</name>
<keyword evidence="2" id="KW-1185">Reference proteome</keyword>